<gene>
    <name evidence="1" type="ORF">HanXRQr2_Chr17g0815451</name>
</gene>
<keyword evidence="2" id="KW-1185">Reference proteome</keyword>
<comment type="caution">
    <text evidence="1">The sequence shown here is derived from an EMBL/GenBank/DDBJ whole genome shotgun (WGS) entry which is preliminary data.</text>
</comment>
<protein>
    <submittedName>
        <fullName evidence="1">Uncharacterized protein</fullName>
    </submittedName>
</protein>
<reference evidence="1" key="2">
    <citation type="submission" date="2020-06" db="EMBL/GenBank/DDBJ databases">
        <title>Helianthus annuus Genome sequencing and assembly Release 2.</title>
        <authorList>
            <person name="Gouzy J."/>
            <person name="Langlade N."/>
            <person name="Munos S."/>
        </authorList>
    </citation>
    <scope>NUCLEOTIDE SEQUENCE</scope>
    <source>
        <tissue evidence="1">Leaves</tissue>
    </source>
</reference>
<proteinExistence type="predicted"/>
<dbReference type="Gramene" id="mRNA:HanXRQr2_Chr17g0815451">
    <property type="protein sequence ID" value="CDS:HanXRQr2_Chr17g0815451.1"/>
    <property type="gene ID" value="HanXRQr2_Chr17g0815451"/>
</dbReference>
<dbReference type="EMBL" id="MNCJ02000332">
    <property type="protein sequence ID" value="KAF5756502.1"/>
    <property type="molecule type" value="Genomic_DNA"/>
</dbReference>
<name>A0A9K3DJ89_HELAN</name>
<reference evidence="1" key="1">
    <citation type="journal article" date="2017" name="Nature">
        <title>The sunflower genome provides insights into oil metabolism, flowering and Asterid evolution.</title>
        <authorList>
            <person name="Badouin H."/>
            <person name="Gouzy J."/>
            <person name="Grassa C.J."/>
            <person name="Murat F."/>
            <person name="Staton S.E."/>
            <person name="Cottret L."/>
            <person name="Lelandais-Briere C."/>
            <person name="Owens G.L."/>
            <person name="Carrere S."/>
            <person name="Mayjonade B."/>
            <person name="Legrand L."/>
            <person name="Gill N."/>
            <person name="Kane N.C."/>
            <person name="Bowers J.E."/>
            <person name="Hubner S."/>
            <person name="Bellec A."/>
            <person name="Berard A."/>
            <person name="Berges H."/>
            <person name="Blanchet N."/>
            <person name="Boniface M.C."/>
            <person name="Brunel D."/>
            <person name="Catrice O."/>
            <person name="Chaidir N."/>
            <person name="Claudel C."/>
            <person name="Donnadieu C."/>
            <person name="Faraut T."/>
            <person name="Fievet G."/>
            <person name="Helmstetter N."/>
            <person name="King M."/>
            <person name="Knapp S.J."/>
            <person name="Lai Z."/>
            <person name="Le Paslier M.C."/>
            <person name="Lippi Y."/>
            <person name="Lorenzon L."/>
            <person name="Mandel J.R."/>
            <person name="Marage G."/>
            <person name="Marchand G."/>
            <person name="Marquand E."/>
            <person name="Bret-Mestries E."/>
            <person name="Morien E."/>
            <person name="Nambeesan S."/>
            <person name="Nguyen T."/>
            <person name="Pegot-Espagnet P."/>
            <person name="Pouilly N."/>
            <person name="Raftis F."/>
            <person name="Sallet E."/>
            <person name="Schiex T."/>
            <person name="Thomas J."/>
            <person name="Vandecasteele C."/>
            <person name="Vares D."/>
            <person name="Vear F."/>
            <person name="Vautrin S."/>
            <person name="Crespi M."/>
            <person name="Mangin B."/>
            <person name="Burke J.M."/>
            <person name="Salse J."/>
            <person name="Munos S."/>
            <person name="Vincourt P."/>
            <person name="Rieseberg L.H."/>
            <person name="Langlade N.B."/>
        </authorList>
    </citation>
    <scope>NUCLEOTIDE SEQUENCE</scope>
    <source>
        <tissue evidence="1">Leaves</tissue>
    </source>
</reference>
<dbReference type="Proteomes" id="UP000215914">
    <property type="component" value="Unassembled WGS sequence"/>
</dbReference>
<evidence type="ECO:0000313" key="2">
    <source>
        <dbReference type="Proteomes" id="UP000215914"/>
    </source>
</evidence>
<organism evidence="1 2">
    <name type="scientific">Helianthus annuus</name>
    <name type="common">Common sunflower</name>
    <dbReference type="NCBI Taxonomy" id="4232"/>
    <lineage>
        <taxon>Eukaryota</taxon>
        <taxon>Viridiplantae</taxon>
        <taxon>Streptophyta</taxon>
        <taxon>Embryophyta</taxon>
        <taxon>Tracheophyta</taxon>
        <taxon>Spermatophyta</taxon>
        <taxon>Magnoliopsida</taxon>
        <taxon>eudicotyledons</taxon>
        <taxon>Gunneridae</taxon>
        <taxon>Pentapetalae</taxon>
        <taxon>asterids</taxon>
        <taxon>campanulids</taxon>
        <taxon>Asterales</taxon>
        <taxon>Asteraceae</taxon>
        <taxon>Asteroideae</taxon>
        <taxon>Heliantheae alliance</taxon>
        <taxon>Heliantheae</taxon>
        <taxon>Helianthus</taxon>
    </lineage>
</organism>
<accession>A0A9K3DJ89</accession>
<evidence type="ECO:0000313" key="1">
    <source>
        <dbReference type="EMBL" id="KAF5756502.1"/>
    </source>
</evidence>
<sequence>MVLLYPIRDTISRIIFHSASYLVLVSHQARFPYSYITSHSVLVSHQVCFLVFLYRNTLGTRSHQVCFLYFHTITHVFLNSCLCIFKKIRLFGKPV</sequence>
<dbReference type="AlphaFoldDB" id="A0A9K3DJ89"/>